<feature type="repeat" description="ANK" evidence="3">
    <location>
        <begin position="791"/>
        <end position="815"/>
    </location>
</feature>
<keyword evidence="2 3" id="KW-0040">ANK repeat</keyword>
<feature type="compositionally biased region" description="Polar residues" evidence="4">
    <location>
        <begin position="1183"/>
        <end position="1198"/>
    </location>
</feature>
<dbReference type="EMBL" id="BOLY01000003">
    <property type="protein sequence ID" value="GIZ42947.1"/>
    <property type="molecule type" value="Genomic_DNA"/>
</dbReference>
<evidence type="ECO:0008006" key="10">
    <source>
        <dbReference type="Google" id="ProtNLM"/>
    </source>
</evidence>
<dbReference type="PANTHER" id="PTHR24198">
    <property type="entry name" value="ANKYRIN REPEAT AND PROTEIN KINASE DOMAIN-CONTAINING PROTEIN"/>
    <property type="match status" value="1"/>
</dbReference>
<gene>
    <name evidence="8" type="ORF">CKM354_000619400</name>
</gene>
<feature type="domain" description="Nephrocystin 3-like N-terminal" evidence="7">
    <location>
        <begin position="237"/>
        <end position="421"/>
    </location>
</feature>
<dbReference type="Gene3D" id="1.25.40.20">
    <property type="entry name" value="Ankyrin repeat-containing domain"/>
    <property type="match status" value="3"/>
</dbReference>
<dbReference type="InterPro" id="IPR002110">
    <property type="entry name" value="Ankyrin_rpt"/>
</dbReference>
<evidence type="ECO:0000259" key="6">
    <source>
        <dbReference type="Pfam" id="PF22939"/>
    </source>
</evidence>
<evidence type="ECO:0000313" key="8">
    <source>
        <dbReference type="EMBL" id="GIZ42947.1"/>
    </source>
</evidence>
<comment type="caution">
    <text evidence="8">The sequence shown here is derived from an EMBL/GenBank/DDBJ whole genome shotgun (WGS) entry which is preliminary data.</text>
</comment>
<dbReference type="Pfam" id="PF24883">
    <property type="entry name" value="NPHP3_N"/>
    <property type="match status" value="1"/>
</dbReference>
<reference evidence="8 9" key="1">
    <citation type="submission" date="2021-01" db="EMBL/GenBank/DDBJ databases">
        <title>Cercospora kikuchii MAFF 305040 whole genome shotgun sequence.</title>
        <authorList>
            <person name="Kashiwa T."/>
            <person name="Suzuki T."/>
        </authorList>
    </citation>
    <scope>NUCLEOTIDE SEQUENCE [LARGE SCALE GENOMIC DNA]</scope>
    <source>
        <strain evidence="8 9">MAFF 305040</strain>
    </source>
</reference>
<dbReference type="InterPro" id="IPR031352">
    <property type="entry name" value="SesA"/>
</dbReference>
<dbReference type="Pfam" id="PF17107">
    <property type="entry name" value="SesA"/>
    <property type="match status" value="1"/>
</dbReference>
<dbReference type="InterPro" id="IPR036770">
    <property type="entry name" value="Ankyrin_rpt-contain_sf"/>
</dbReference>
<dbReference type="RefSeq" id="XP_044657434.1">
    <property type="nucleotide sequence ID" value="XM_044801499.1"/>
</dbReference>
<accession>A0A9P3FG94</accession>
<evidence type="ECO:0000256" key="1">
    <source>
        <dbReference type="ARBA" id="ARBA00022737"/>
    </source>
</evidence>
<dbReference type="Proteomes" id="UP000825890">
    <property type="component" value="Unassembled WGS sequence"/>
</dbReference>
<dbReference type="PROSITE" id="PS50297">
    <property type="entry name" value="ANK_REP_REGION"/>
    <property type="match status" value="1"/>
</dbReference>
<organism evidence="8 9">
    <name type="scientific">Cercospora kikuchii</name>
    <dbReference type="NCBI Taxonomy" id="84275"/>
    <lineage>
        <taxon>Eukaryota</taxon>
        <taxon>Fungi</taxon>
        <taxon>Dikarya</taxon>
        <taxon>Ascomycota</taxon>
        <taxon>Pezizomycotina</taxon>
        <taxon>Dothideomycetes</taxon>
        <taxon>Dothideomycetidae</taxon>
        <taxon>Mycosphaerellales</taxon>
        <taxon>Mycosphaerellaceae</taxon>
        <taxon>Cercospora</taxon>
    </lineage>
</organism>
<evidence type="ECO:0000259" key="5">
    <source>
        <dbReference type="Pfam" id="PF17107"/>
    </source>
</evidence>
<dbReference type="InterPro" id="IPR056884">
    <property type="entry name" value="NPHP3-like_N"/>
</dbReference>
<proteinExistence type="predicted"/>
<evidence type="ECO:0000256" key="2">
    <source>
        <dbReference type="ARBA" id="ARBA00023043"/>
    </source>
</evidence>
<dbReference type="SUPFAM" id="SSF48403">
    <property type="entry name" value="Ankyrin repeat"/>
    <property type="match status" value="1"/>
</dbReference>
<name>A0A9P3FG94_9PEZI</name>
<dbReference type="InterPro" id="IPR054471">
    <property type="entry name" value="GPIID_WHD"/>
</dbReference>
<evidence type="ECO:0000259" key="7">
    <source>
        <dbReference type="Pfam" id="PF24883"/>
    </source>
</evidence>
<protein>
    <recommendedName>
        <fullName evidence="10">NACHT-NTPase and P-loop NTPases N-terminal domain-containing protein</fullName>
    </recommendedName>
</protein>
<sequence>MTGVEAINLVQLIGACISITETVIEIGRAAQDAKGLPPKLKELFERLPAINDLLQAANERTKKDEVSEESRNSIKPVLEQCQTSLEQIRGLFHKACPEDGDNYGKRFWKGSKTVFLGRDSKLQRHMNDVMDNLKILELKGVFTIDGKLDDLAETVQVLAEQDSVTNAHYGTGNQNINEGPGDQFNIGGGTHNTFTNNFGSHIHQGPPEPDLAELCLQSLAFPNMEVRGDINEKVEHTCEWIFEHEHYQTWMAQGGLLWIKGRAGTGKSPLMEYVREQSLHAQESSSDSRSYLPRMLVVSFFFNRRGDTLHQTALGLFRSVLHQILRHDNELLSQFLEDSGFESHHRTKGDSGSGKRWDWTESDLRELFRRYVKGVTQTRDLRLYVDALDEGGEQVARQLMALFKDCRGSNEHQLSICVSCRPYPQRINTYDYCVDIVEENREDITRFLEQYFSEWPDWDDQESLQKVEKEIISRASGVFQWVILVVPRVVERREEDLTTILASIADFPQELDDLYHEMLKPLRDENNKDRRAALRLFRWITFARRPLTLAELRYAVAVDVDSKLAFVEGCKRSLYWCKDDESMLKRVQRLSFGVVELVGDVVQFDHESVRDYMLARGISSLEAGQEGDPPVDVRGRSEAVLSRVCFRYLAANDVLEQSANTLRTLEQDNNAPFAHLHSRMKRLSSKETDRDLVLSPYARVQCWYHASFADTVDQSLEFILDITEWPMLRMAYTWNMLGNRGLKEDLTLQHLAAYHGLSRILEQMLSRIQTLHSSEGLLPGSKRDLDPKDCYGRTPLWYAVEQGQEKIVRLLLDSGRIDVNSRDFDQQTPLAIAVRSHHKKIVKLLLEDERIDVNTEDDLKQTPLVLAVQEDREGIVKLFLEDGRASVNGRDVRQKTPLAIAVELGHDNVVGLLLENEQVNVDSLDDRGMTPFATAVERGYETIVKLFLESQRSNVNARINGVRTPLEIAVEKRHEKIVKVLLRSRDVDLNARNCEQQTALWRAAFQGSVEITNMLLDKDEVRIWMRDSLGWTPLWAAADQGHAQILRLFLERLLIDVNSKTYGNADETLLELAAQRGRTSVIQCLLDTGRVDMLMQNFHRSLWLAAKKGHRAVVKLLLETKRVKTKQKMWTGGLTACYATALEIALTNGHGHIVELIIDYRRQQTQEEELTRFTADEVECGVNTPTTQSHQRSESSQPLLKDQQLGISDRGRRSDDRDGWYDDVLLSDDRVHPRPSEDNLWYEIWLKRRKI</sequence>
<feature type="region of interest" description="Disordered" evidence="4">
    <location>
        <begin position="1183"/>
        <end position="1214"/>
    </location>
</feature>
<evidence type="ECO:0000256" key="4">
    <source>
        <dbReference type="SAM" id="MobiDB-lite"/>
    </source>
</evidence>
<dbReference type="AlphaFoldDB" id="A0A9P3FG94"/>
<feature type="domain" description="NACHT-NTPase and P-loop NTPases N-terminal" evidence="5">
    <location>
        <begin position="13"/>
        <end position="136"/>
    </location>
</feature>
<dbReference type="Pfam" id="PF22939">
    <property type="entry name" value="WHD_GPIID"/>
    <property type="match status" value="1"/>
</dbReference>
<dbReference type="Pfam" id="PF00023">
    <property type="entry name" value="Ank"/>
    <property type="match status" value="2"/>
</dbReference>
<feature type="domain" description="GPI inositol-deacylase winged helix" evidence="6">
    <location>
        <begin position="528"/>
        <end position="620"/>
    </location>
</feature>
<dbReference type="GeneID" id="68291769"/>
<keyword evidence="9" id="KW-1185">Reference proteome</keyword>
<dbReference type="PROSITE" id="PS50088">
    <property type="entry name" value="ANK_REPEAT"/>
    <property type="match status" value="1"/>
</dbReference>
<evidence type="ECO:0000256" key="3">
    <source>
        <dbReference type="PROSITE-ProRule" id="PRU00023"/>
    </source>
</evidence>
<dbReference type="Pfam" id="PF12796">
    <property type="entry name" value="Ank_2"/>
    <property type="match status" value="3"/>
</dbReference>
<dbReference type="OrthoDB" id="3636959at2759"/>
<keyword evidence="1" id="KW-0677">Repeat</keyword>
<dbReference type="SMART" id="SM00248">
    <property type="entry name" value="ANK"/>
    <property type="match status" value="12"/>
</dbReference>
<evidence type="ECO:0000313" key="9">
    <source>
        <dbReference type="Proteomes" id="UP000825890"/>
    </source>
</evidence>
<dbReference type="PANTHER" id="PTHR24198:SF165">
    <property type="entry name" value="ANKYRIN REPEAT-CONTAINING PROTEIN-RELATED"/>
    <property type="match status" value="1"/>
</dbReference>